<protein>
    <submittedName>
        <fullName evidence="2">Uncharacterized protein</fullName>
    </submittedName>
</protein>
<dbReference type="Proteomes" id="UP000199681">
    <property type="component" value="Unassembled WGS sequence"/>
</dbReference>
<evidence type="ECO:0000256" key="1">
    <source>
        <dbReference type="SAM" id="MobiDB-lite"/>
    </source>
</evidence>
<evidence type="ECO:0000313" key="2">
    <source>
        <dbReference type="EMBL" id="SFH76704.1"/>
    </source>
</evidence>
<comment type="caution">
    <text evidence="2">The sequence shown here is derived from an EMBL/GenBank/DDBJ whole genome shotgun (WGS) entry which is preliminary data.</text>
</comment>
<gene>
    <name evidence="2" type="ORF">SAMN05216274_11459</name>
</gene>
<proteinExistence type="predicted"/>
<reference evidence="2 3" key="1">
    <citation type="submission" date="2016-10" db="EMBL/GenBank/DDBJ databases">
        <authorList>
            <person name="Varghese N."/>
            <person name="Submissions S."/>
        </authorList>
    </citation>
    <scope>NUCLEOTIDE SEQUENCE [LARGE SCALE GENOMIC DNA]</scope>
    <source>
        <strain evidence="2 3">GMCC 1.11211</strain>
    </source>
</reference>
<evidence type="ECO:0000313" key="3">
    <source>
        <dbReference type="Proteomes" id="UP000199681"/>
    </source>
</evidence>
<sequence length="90" mass="9405">MAAPSPSYSSDDKPREAFDICGQGDGTPSRGFPRQHFPGAAVNGVIMRPTTPSAWPQADLRHVRSAANRSAIDSICSITSLMAAGCWSGG</sequence>
<organism evidence="2 3">
    <name type="scientific">Cryobacterium levicorallinum</name>
    <dbReference type="NCBI Taxonomy" id="995038"/>
    <lineage>
        <taxon>Bacteria</taxon>
        <taxon>Bacillati</taxon>
        <taxon>Actinomycetota</taxon>
        <taxon>Actinomycetes</taxon>
        <taxon>Micrococcales</taxon>
        <taxon>Microbacteriaceae</taxon>
        <taxon>Cryobacterium</taxon>
    </lineage>
</organism>
<keyword evidence="3" id="KW-1185">Reference proteome</keyword>
<name>A0ABY1EGI0_9MICO</name>
<dbReference type="EMBL" id="FOPW01000014">
    <property type="protein sequence ID" value="SFH76704.1"/>
    <property type="molecule type" value="Genomic_DNA"/>
</dbReference>
<feature type="region of interest" description="Disordered" evidence="1">
    <location>
        <begin position="1"/>
        <end position="35"/>
    </location>
</feature>
<accession>A0ABY1EGI0</accession>